<protein>
    <submittedName>
        <fullName evidence="3">Type I site-specific restriction-modification system R (Restriction) subunit</fullName>
    </submittedName>
</protein>
<evidence type="ECO:0000256" key="1">
    <source>
        <dbReference type="SAM" id="MobiDB-lite"/>
    </source>
</evidence>
<dbReference type="Pfam" id="PF12008">
    <property type="entry name" value="EcoR124_C"/>
    <property type="match status" value="1"/>
</dbReference>
<name>A0A841IQ40_9ACTN</name>
<dbReference type="AlphaFoldDB" id="A0A841IQ40"/>
<evidence type="ECO:0000313" key="4">
    <source>
        <dbReference type="Proteomes" id="UP000536604"/>
    </source>
</evidence>
<dbReference type="InterPro" id="IPR022625">
    <property type="entry name" value="TypeI_RM_Rsu_C"/>
</dbReference>
<comment type="caution">
    <text evidence="3">The sequence shown here is derived from an EMBL/GenBank/DDBJ whole genome shotgun (WGS) entry which is preliminary data.</text>
</comment>
<accession>A0A841IQ40</accession>
<proteinExistence type="predicted"/>
<gene>
    <name evidence="3" type="ORF">FHS13_002236</name>
</gene>
<evidence type="ECO:0000259" key="2">
    <source>
        <dbReference type="Pfam" id="PF12008"/>
    </source>
</evidence>
<keyword evidence="4" id="KW-1185">Reference proteome</keyword>
<dbReference type="EMBL" id="JACHJO010000006">
    <property type="protein sequence ID" value="MBB6120284.1"/>
    <property type="molecule type" value="Genomic_DNA"/>
</dbReference>
<sequence>MAEEFVASVSADRAVYDQWCAFVVAKRAEELEAIIAEQKLQPDAAPAFIDAAFRDGQLRMIRTAITKTLPPASRFSAGGGHGEAPEGGLTSPSA</sequence>
<evidence type="ECO:0000313" key="3">
    <source>
        <dbReference type="EMBL" id="MBB6120284.1"/>
    </source>
</evidence>
<organism evidence="3 4">
    <name type="scientific">Nocardiopsis algeriensis</name>
    <dbReference type="NCBI Taxonomy" id="1478215"/>
    <lineage>
        <taxon>Bacteria</taxon>
        <taxon>Bacillati</taxon>
        <taxon>Actinomycetota</taxon>
        <taxon>Actinomycetes</taxon>
        <taxon>Streptosporangiales</taxon>
        <taxon>Nocardiopsidaceae</taxon>
        <taxon>Nocardiopsis</taxon>
    </lineage>
</organism>
<reference evidence="3 4" key="1">
    <citation type="submission" date="2020-08" db="EMBL/GenBank/DDBJ databases">
        <title>Genomic Encyclopedia of Type Strains, Phase III (KMG-III): the genomes of soil and plant-associated and newly described type strains.</title>
        <authorList>
            <person name="Whitman W."/>
        </authorList>
    </citation>
    <scope>NUCLEOTIDE SEQUENCE [LARGE SCALE GENOMIC DNA]</scope>
    <source>
        <strain evidence="3 4">CECT 8712</strain>
    </source>
</reference>
<dbReference type="Proteomes" id="UP000536604">
    <property type="component" value="Unassembled WGS sequence"/>
</dbReference>
<feature type="region of interest" description="Disordered" evidence="1">
    <location>
        <begin position="72"/>
        <end position="94"/>
    </location>
</feature>
<feature type="domain" description="Type I restriction enzyme R protein C-terminal" evidence="2">
    <location>
        <begin position="2"/>
        <end position="76"/>
    </location>
</feature>